<evidence type="ECO:0000256" key="2">
    <source>
        <dbReference type="ARBA" id="ARBA00022679"/>
    </source>
</evidence>
<dbReference type="InterPro" id="IPR004045">
    <property type="entry name" value="Glutathione_S-Trfase_N"/>
</dbReference>
<reference evidence="5" key="2">
    <citation type="submission" date="2025-09" db="UniProtKB">
        <authorList>
            <consortium name="Ensembl"/>
        </authorList>
    </citation>
    <scope>IDENTIFICATION</scope>
</reference>
<dbReference type="PANTHER" id="PTHR11571">
    <property type="entry name" value="GLUTATHIONE S-TRANSFERASE"/>
    <property type="match status" value="1"/>
</dbReference>
<dbReference type="Pfam" id="PF02798">
    <property type="entry name" value="GST_N"/>
    <property type="match status" value="1"/>
</dbReference>
<dbReference type="InterPro" id="IPR010987">
    <property type="entry name" value="Glutathione-S-Trfase_C-like"/>
</dbReference>
<keyword evidence="6" id="KW-1185">Reference proteome</keyword>
<evidence type="ECO:0000313" key="5">
    <source>
        <dbReference type="Ensembl" id="ENSSCAP00000015512.1"/>
    </source>
</evidence>
<dbReference type="AlphaFoldDB" id="A0A8C9NB61"/>
<dbReference type="PRINTS" id="PR01266">
    <property type="entry name" value="GSTRNSFRASEA"/>
</dbReference>
<reference evidence="5" key="1">
    <citation type="submission" date="2025-08" db="UniProtKB">
        <authorList>
            <consortium name="Ensembl"/>
        </authorList>
    </citation>
    <scope>IDENTIFICATION</scope>
</reference>
<dbReference type="Gene3D" id="3.40.30.10">
    <property type="entry name" value="Glutaredoxin"/>
    <property type="match status" value="1"/>
</dbReference>
<dbReference type="EC" id="2.5.1.18" evidence="1"/>
<dbReference type="PROSITE" id="PS50405">
    <property type="entry name" value="GST_CTER"/>
    <property type="match status" value="1"/>
</dbReference>
<protein>
    <recommendedName>
        <fullName evidence="1">glutathione transferase</fullName>
        <ecNumber evidence="1">2.5.1.18</ecNumber>
    </recommendedName>
</protein>
<dbReference type="SUPFAM" id="SSF47616">
    <property type="entry name" value="GST C-terminal domain-like"/>
    <property type="match status" value="1"/>
</dbReference>
<dbReference type="InterPro" id="IPR040079">
    <property type="entry name" value="Glutathione_S-Trfase"/>
</dbReference>
<evidence type="ECO:0000313" key="6">
    <source>
        <dbReference type="Proteomes" id="UP000694409"/>
    </source>
</evidence>
<dbReference type="PROSITE" id="PS50404">
    <property type="entry name" value="GST_NTER"/>
    <property type="match status" value="1"/>
</dbReference>
<evidence type="ECO:0000256" key="1">
    <source>
        <dbReference type="ARBA" id="ARBA00012452"/>
    </source>
</evidence>
<dbReference type="Gene3D" id="1.20.1050.10">
    <property type="match status" value="1"/>
</dbReference>
<feature type="domain" description="GST N-terminal" evidence="3">
    <location>
        <begin position="3"/>
        <end position="83"/>
    </location>
</feature>
<dbReference type="OMA" id="EEYFANM"/>
<dbReference type="GO" id="GO:0004364">
    <property type="term" value="F:glutathione transferase activity"/>
    <property type="evidence" value="ECO:0007669"/>
    <property type="project" value="UniProtKB-EC"/>
</dbReference>
<organism evidence="5 6">
    <name type="scientific">Serinus canaria</name>
    <name type="common">Island canary</name>
    <name type="synonym">Fringilla canaria</name>
    <dbReference type="NCBI Taxonomy" id="9135"/>
    <lineage>
        <taxon>Eukaryota</taxon>
        <taxon>Metazoa</taxon>
        <taxon>Chordata</taxon>
        <taxon>Craniata</taxon>
        <taxon>Vertebrata</taxon>
        <taxon>Euteleostomi</taxon>
        <taxon>Archelosauria</taxon>
        <taxon>Archosauria</taxon>
        <taxon>Dinosauria</taxon>
        <taxon>Saurischia</taxon>
        <taxon>Theropoda</taxon>
        <taxon>Coelurosauria</taxon>
        <taxon>Aves</taxon>
        <taxon>Neognathae</taxon>
        <taxon>Neoaves</taxon>
        <taxon>Telluraves</taxon>
        <taxon>Australaves</taxon>
        <taxon>Passeriformes</taxon>
        <taxon>Passeroidea</taxon>
        <taxon>Fringillidae</taxon>
        <taxon>Carduelinae</taxon>
        <taxon>Serinus</taxon>
    </lineage>
</organism>
<dbReference type="InterPro" id="IPR003080">
    <property type="entry name" value="GST_alpha"/>
</dbReference>
<dbReference type="PANTHER" id="PTHR11571:SF107">
    <property type="entry name" value="GLUTATHIONE S-TRANSFERASE A1"/>
    <property type="match status" value="1"/>
</dbReference>
<dbReference type="GO" id="GO:0006805">
    <property type="term" value="P:xenobiotic metabolic process"/>
    <property type="evidence" value="ECO:0007669"/>
    <property type="project" value="TreeGrafter"/>
</dbReference>
<evidence type="ECO:0000259" key="4">
    <source>
        <dbReference type="PROSITE" id="PS50405"/>
    </source>
</evidence>
<proteinExistence type="predicted"/>
<evidence type="ECO:0000259" key="3">
    <source>
        <dbReference type="PROSITE" id="PS50404"/>
    </source>
</evidence>
<dbReference type="Ensembl" id="ENSSCAT00000017377.1">
    <property type="protein sequence ID" value="ENSSCAP00000015512.1"/>
    <property type="gene ID" value="ENSSCAG00000011375.1"/>
</dbReference>
<dbReference type="GO" id="GO:0006749">
    <property type="term" value="P:glutathione metabolic process"/>
    <property type="evidence" value="ECO:0007669"/>
    <property type="project" value="TreeGrafter"/>
</dbReference>
<feature type="domain" description="GST C-terminal" evidence="4">
    <location>
        <begin position="85"/>
        <end position="152"/>
    </location>
</feature>
<keyword evidence="2" id="KW-0808">Transferase</keyword>
<dbReference type="InterPro" id="IPR050213">
    <property type="entry name" value="GST_superfamily"/>
</dbReference>
<dbReference type="SFLD" id="SFLDS00019">
    <property type="entry name" value="Glutathione_Transferase_(cytos"/>
    <property type="match status" value="1"/>
</dbReference>
<dbReference type="GeneTree" id="ENSGT00940000154526"/>
<dbReference type="Proteomes" id="UP000694409">
    <property type="component" value="Unassembled WGS sequence"/>
</dbReference>
<name>A0A8C9NB61_SERCA</name>
<accession>A0A8C9NB61</accession>
<sequence>MSGKPKLHYFNGRGRMEPIRWLLAAAGVEFEESYLEKKEDLTKLRKDGSLLFQQVPMVEIDGMKLVQTRAIANYISTKYNLYGKDMKERALIDMYVEGMFDLNELLMTYGYLPADQKEEYFANMMDKAENRYFPAFEKVCGKELVAQMMLLP</sequence>
<dbReference type="SUPFAM" id="SSF52833">
    <property type="entry name" value="Thioredoxin-like"/>
    <property type="match status" value="1"/>
</dbReference>
<dbReference type="InterPro" id="IPR036249">
    <property type="entry name" value="Thioredoxin-like_sf"/>
</dbReference>
<dbReference type="InterPro" id="IPR036282">
    <property type="entry name" value="Glutathione-S-Trfase_C_sf"/>
</dbReference>